<evidence type="ECO:0000256" key="1">
    <source>
        <dbReference type="SAM" id="MobiDB-lite"/>
    </source>
</evidence>
<evidence type="ECO:0000313" key="3">
    <source>
        <dbReference type="Proteomes" id="UP000324222"/>
    </source>
</evidence>
<keyword evidence="3" id="KW-1185">Reference proteome</keyword>
<organism evidence="2 3">
    <name type="scientific">Portunus trituberculatus</name>
    <name type="common">Swimming crab</name>
    <name type="synonym">Neptunus trituberculatus</name>
    <dbReference type="NCBI Taxonomy" id="210409"/>
    <lineage>
        <taxon>Eukaryota</taxon>
        <taxon>Metazoa</taxon>
        <taxon>Ecdysozoa</taxon>
        <taxon>Arthropoda</taxon>
        <taxon>Crustacea</taxon>
        <taxon>Multicrustacea</taxon>
        <taxon>Malacostraca</taxon>
        <taxon>Eumalacostraca</taxon>
        <taxon>Eucarida</taxon>
        <taxon>Decapoda</taxon>
        <taxon>Pleocyemata</taxon>
        <taxon>Brachyura</taxon>
        <taxon>Eubrachyura</taxon>
        <taxon>Portunoidea</taxon>
        <taxon>Portunidae</taxon>
        <taxon>Portuninae</taxon>
        <taxon>Portunus</taxon>
    </lineage>
</organism>
<feature type="compositionally biased region" description="Polar residues" evidence="1">
    <location>
        <begin position="72"/>
        <end position="82"/>
    </location>
</feature>
<evidence type="ECO:0000313" key="2">
    <source>
        <dbReference type="EMBL" id="MPC59433.1"/>
    </source>
</evidence>
<name>A0A5B7GPD8_PORTR</name>
<dbReference type="EMBL" id="VSRR010016560">
    <property type="protein sequence ID" value="MPC59433.1"/>
    <property type="molecule type" value="Genomic_DNA"/>
</dbReference>
<proteinExistence type="predicted"/>
<gene>
    <name evidence="2" type="ORF">E2C01_053451</name>
</gene>
<feature type="region of interest" description="Disordered" evidence="1">
    <location>
        <begin position="72"/>
        <end position="96"/>
    </location>
</feature>
<protein>
    <submittedName>
        <fullName evidence="2">Uncharacterized protein</fullName>
    </submittedName>
</protein>
<sequence>MIHNNFHPPASIHPPEPLYTHPLPQNTISIFYNPYHLHPLTAIYFLNLRETTLNTHSHLSTPNSTYQSIHRILTSPSASLTSPRDPEHNTGSNGPL</sequence>
<dbReference type="AlphaFoldDB" id="A0A5B7GPD8"/>
<comment type="caution">
    <text evidence="2">The sequence shown here is derived from an EMBL/GenBank/DDBJ whole genome shotgun (WGS) entry which is preliminary data.</text>
</comment>
<dbReference type="Proteomes" id="UP000324222">
    <property type="component" value="Unassembled WGS sequence"/>
</dbReference>
<reference evidence="2 3" key="1">
    <citation type="submission" date="2019-05" db="EMBL/GenBank/DDBJ databases">
        <title>Another draft genome of Portunus trituberculatus and its Hox gene families provides insights of decapod evolution.</title>
        <authorList>
            <person name="Jeong J.-H."/>
            <person name="Song I."/>
            <person name="Kim S."/>
            <person name="Choi T."/>
            <person name="Kim D."/>
            <person name="Ryu S."/>
            <person name="Kim W."/>
        </authorList>
    </citation>
    <scope>NUCLEOTIDE SEQUENCE [LARGE SCALE GENOMIC DNA]</scope>
    <source>
        <tissue evidence="2">Muscle</tissue>
    </source>
</reference>
<accession>A0A5B7GPD8</accession>